<dbReference type="Gene3D" id="3.40.190.10">
    <property type="entry name" value="Periplasmic binding protein-like II"/>
    <property type="match status" value="1"/>
</dbReference>
<organism evidence="1 2">
    <name type="scientific">Methylophaga marina</name>
    <dbReference type="NCBI Taxonomy" id="45495"/>
    <lineage>
        <taxon>Bacteria</taxon>
        <taxon>Pseudomonadati</taxon>
        <taxon>Pseudomonadota</taxon>
        <taxon>Gammaproteobacteria</taxon>
        <taxon>Thiotrichales</taxon>
        <taxon>Piscirickettsiaceae</taxon>
        <taxon>Methylophaga</taxon>
    </lineage>
</organism>
<dbReference type="SUPFAM" id="SSF53850">
    <property type="entry name" value="Periplasmic binding protein-like II"/>
    <property type="match status" value="1"/>
</dbReference>
<evidence type="ECO:0000313" key="1">
    <source>
        <dbReference type="EMBL" id="GAA0218634.1"/>
    </source>
</evidence>
<comment type="caution">
    <text evidence="1">The sequence shown here is derived from an EMBL/GenBank/DDBJ whole genome shotgun (WGS) entry which is preliminary data.</text>
</comment>
<name>A0ABN0TD28_9GAMM</name>
<reference evidence="1 2" key="1">
    <citation type="journal article" date="2019" name="Int. J. Syst. Evol. Microbiol.">
        <title>The Global Catalogue of Microorganisms (GCM) 10K type strain sequencing project: providing services to taxonomists for standard genome sequencing and annotation.</title>
        <authorList>
            <consortium name="The Broad Institute Genomics Platform"/>
            <consortium name="The Broad Institute Genome Sequencing Center for Infectious Disease"/>
            <person name="Wu L."/>
            <person name="Ma J."/>
        </authorList>
    </citation>
    <scope>NUCLEOTIDE SEQUENCE [LARGE SCALE GENOMIC DNA]</scope>
    <source>
        <strain evidence="1 2">JCM 6886</strain>
    </source>
</reference>
<proteinExistence type="predicted"/>
<sequence length="123" mass="14019">MVSADDLVVVANKNNPLNELSKQQIIDIFMGRTTFYASGQRIILLDQKLNSSTRKQFYLNLVNKTLNEINSYRARLLFSGRATLPREVSDKELINYLETDTDAIGYVEADKVNDKLKILGYVD</sequence>
<accession>A0ABN0TD28</accession>
<gene>
    <name evidence="1" type="ORF">GCM10008964_07850</name>
</gene>
<protein>
    <submittedName>
        <fullName evidence="1">Uncharacterized protein</fullName>
    </submittedName>
</protein>
<evidence type="ECO:0000313" key="2">
    <source>
        <dbReference type="Proteomes" id="UP001501476"/>
    </source>
</evidence>
<dbReference type="EMBL" id="BAAADG010000003">
    <property type="protein sequence ID" value="GAA0218634.1"/>
    <property type="molecule type" value="Genomic_DNA"/>
</dbReference>
<dbReference type="Proteomes" id="UP001501476">
    <property type="component" value="Unassembled WGS sequence"/>
</dbReference>
<keyword evidence="2" id="KW-1185">Reference proteome</keyword>